<protein>
    <submittedName>
        <fullName evidence="2">Uncharacterized protein</fullName>
    </submittedName>
</protein>
<evidence type="ECO:0000313" key="2">
    <source>
        <dbReference type="EMBL" id="NIZ69288.1"/>
    </source>
</evidence>
<proteinExistence type="predicted"/>
<dbReference type="AlphaFoldDB" id="A0A968GF01"/>
<gene>
    <name evidence="2" type="ORF">HCT48_03550</name>
</gene>
<comment type="caution">
    <text evidence="2">The sequence shown here is derived from an EMBL/GenBank/DDBJ whole genome shotgun (WGS) entry which is preliminary data.</text>
</comment>
<dbReference type="EMBL" id="JAATLM010000001">
    <property type="protein sequence ID" value="NIZ69288.1"/>
    <property type="molecule type" value="Genomic_DNA"/>
</dbReference>
<evidence type="ECO:0000256" key="1">
    <source>
        <dbReference type="SAM" id="Coils"/>
    </source>
</evidence>
<dbReference type="Proteomes" id="UP000778951">
    <property type="component" value="Unassembled WGS sequence"/>
</dbReference>
<reference evidence="2" key="1">
    <citation type="submission" date="2020-03" db="EMBL/GenBank/DDBJ databases">
        <title>Spirochaetal bacteria isolated from arthropods constitute a novel genus Entomospira genus novum within the order Spirochaetales.</title>
        <authorList>
            <person name="Grana-Miraglia L."/>
            <person name="Sikutova S."/>
            <person name="Fingerle V."/>
            <person name="Sing A."/>
            <person name="Castillo-Ramirez S."/>
            <person name="Margos G."/>
            <person name="Rudolf I."/>
        </authorList>
    </citation>
    <scope>NUCLEOTIDE SEQUENCE</scope>
    <source>
        <strain evidence="2">BR149</strain>
    </source>
</reference>
<accession>A0A968GF01</accession>
<sequence length="368" mass="40772">MSLGTNQQSIKKYQYKPTPIMVDRTFLDMAALNADTEPFLGTTVNYEMPINSSSEDPIGEAVHLITNQFKAISAQYRENGFRSTPVVAIARESTQRGAIPVMNEAFDQQVIDTMTNQLNNALAKTMQDNAVAVGTSHAITAQEMVSAIVAQANTATANLNLPQNMPITLYLPRKMATFLRGQLVGSTEQLWFHMLFRQTDNPLMIITHDLDSQSVYFMVDQFIFSTYRAEAFVEKTTEIGLDRVRYYSYVLPALDIRNNEKGDVLGVLTFTGTLPFAGQNQPSQQLQSLNATIPDKINLTELQTELAEAKAQKEQATLALEAERVKASTLHAKLNQSKKDRELALEAELAEVKAKLASMVSTHATDGN</sequence>
<evidence type="ECO:0000313" key="3">
    <source>
        <dbReference type="Proteomes" id="UP000778951"/>
    </source>
</evidence>
<organism evidence="2 3">
    <name type="scientific">Entomospira culicis</name>
    <dbReference type="NCBI Taxonomy" id="2719989"/>
    <lineage>
        <taxon>Bacteria</taxon>
        <taxon>Pseudomonadati</taxon>
        <taxon>Spirochaetota</taxon>
        <taxon>Spirochaetia</taxon>
        <taxon>Spirochaetales</taxon>
        <taxon>Spirochaetaceae</taxon>
        <taxon>Entomospira</taxon>
    </lineage>
</organism>
<name>A0A968GF01_9SPIO</name>
<dbReference type="RefSeq" id="WP_167695382.1">
    <property type="nucleotide sequence ID" value="NZ_CP118181.1"/>
</dbReference>
<feature type="coiled-coil region" evidence="1">
    <location>
        <begin position="299"/>
        <end position="355"/>
    </location>
</feature>
<keyword evidence="1" id="KW-0175">Coiled coil</keyword>
<keyword evidence="3" id="KW-1185">Reference proteome</keyword>